<feature type="transmembrane region" description="Helical" evidence="1">
    <location>
        <begin position="72"/>
        <end position="95"/>
    </location>
</feature>
<comment type="caution">
    <text evidence="3">The sequence shown here is derived from an EMBL/GenBank/DDBJ whole genome shotgun (WGS) entry which is preliminary data.</text>
</comment>
<dbReference type="InterPro" id="IPR045339">
    <property type="entry name" value="DUF6534"/>
</dbReference>
<dbReference type="Pfam" id="PF20152">
    <property type="entry name" value="DUF6534"/>
    <property type="match status" value="1"/>
</dbReference>
<evidence type="ECO:0000256" key="1">
    <source>
        <dbReference type="SAM" id="Phobius"/>
    </source>
</evidence>
<gene>
    <name evidence="3" type="ORF">GSI_05244</name>
</gene>
<feature type="transmembrane region" description="Helical" evidence="1">
    <location>
        <begin position="34"/>
        <end position="51"/>
    </location>
</feature>
<keyword evidence="1" id="KW-1133">Transmembrane helix</keyword>
<feature type="transmembrane region" description="Helical" evidence="1">
    <location>
        <begin position="143"/>
        <end position="163"/>
    </location>
</feature>
<accession>A0A2G8SFM4</accession>
<dbReference type="OrthoDB" id="2535105at2759"/>
<organism evidence="3 4">
    <name type="scientific">Ganoderma sinense ZZ0214-1</name>
    <dbReference type="NCBI Taxonomy" id="1077348"/>
    <lineage>
        <taxon>Eukaryota</taxon>
        <taxon>Fungi</taxon>
        <taxon>Dikarya</taxon>
        <taxon>Basidiomycota</taxon>
        <taxon>Agaricomycotina</taxon>
        <taxon>Agaricomycetes</taxon>
        <taxon>Polyporales</taxon>
        <taxon>Polyporaceae</taxon>
        <taxon>Ganoderma</taxon>
    </lineage>
</organism>
<feature type="transmembrane region" description="Helical" evidence="1">
    <location>
        <begin position="183"/>
        <end position="203"/>
    </location>
</feature>
<feature type="domain" description="DUF6534" evidence="2">
    <location>
        <begin position="188"/>
        <end position="277"/>
    </location>
</feature>
<keyword evidence="1" id="KW-0472">Membrane</keyword>
<protein>
    <recommendedName>
        <fullName evidence="2">DUF6534 domain-containing protein</fullName>
    </recommendedName>
</protein>
<feature type="transmembrane region" description="Helical" evidence="1">
    <location>
        <begin position="107"/>
        <end position="131"/>
    </location>
</feature>
<dbReference type="EMBL" id="AYKW01000010">
    <property type="protein sequence ID" value="PIL32541.1"/>
    <property type="molecule type" value="Genomic_DNA"/>
</dbReference>
<reference evidence="3 4" key="1">
    <citation type="journal article" date="2015" name="Sci. Rep.">
        <title>Chromosome-level genome map provides insights into diverse defense mechanisms in the medicinal fungus Ganoderma sinense.</title>
        <authorList>
            <person name="Zhu Y."/>
            <person name="Xu J."/>
            <person name="Sun C."/>
            <person name="Zhou S."/>
            <person name="Xu H."/>
            <person name="Nelson D.R."/>
            <person name="Qian J."/>
            <person name="Song J."/>
            <person name="Luo H."/>
            <person name="Xiang L."/>
            <person name="Li Y."/>
            <person name="Xu Z."/>
            <person name="Ji A."/>
            <person name="Wang L."/>
            <person name="Lu S."/>
            <person name="Hayward A."/>
            <person name="Sun W."/>
            <person name="Li X."/>
            <person name="Schwartz D.C."/>
            <person name="Wang Y."/>
            <person name="Chen S."/>
        </authorList>
    </citation>
    <scope>NUCLEOTIDE SEQUENCE [LARGE SCALE GENOMIC DNA]</scope>
    <source>
        <strain evidence="3 4">ZZ0214-1</strain>
    </source>
</reference>
<keyword evidence="1" id="KW-0812">Transmembrane</keyword>
<evidence type="ECO:0000313" key="3">
    <source>
        <dbReference type="EMBL" id="PIL32541.1"/>
    </source>
</evidence>
<name>A0A2G8SFM4_9APHY</name>
<dbReference type="PANTHER" id="PTHR40465:SF1">
    <property type="entry name" value="DUF6534 DOMAIN-CONTAINING PROTEIN"/>
    <property type="match status" value="1"/>
</dbReference>
<dbReference type="Proteomes" id="UP000230002">
    <property type="component" value="Unassembled WGS sequence"/>
</dbReference>
<sequence length="364" mass="39609">MATASSTSAAIPSTGVTADPFASLPHIPPLDNTFGALLIGTFVGLIQYGWTTHQSYRYFRMYGEDTWILKSLVAGVLVLETFHSVLCMHLSYFYLTTNYFNPKALQVGVWSIILLGVSTGAVIFLSQLFFLRRVYMIGRRWRPLVAFCALLLLAELGFATAVTVDTFIDPTLHNSSQAWMNSAGVGIAALADTLLTTALIWSLHQSRTGIKRFDTPLDLLSLRAIIDLASFSTDSLIDVLIMYSINTGLATGVANILSFAFAIAMPHNLIYAGIDIVATKSTSYRSGTTGLIHSSSMDMSVIRSPPGTRGTVSRGTISRGGRRNLNSPIDITVTKETVGSDTAWTNSPDCFRYEAKRDMFGEAV</sequence>
<proteinExistence type="predicted"/>
<dbReference type="PANTHER" id="PTHR40465">
    <property type="entry name" value="CHROMOSOME 1, WHOLE GENOME SHOTGUN SEQUENCE"/>
    <property type="match status" value="1"/>
</dbReference>
<evidence type="ECO:0000313" key="4">
    <source>
        <dbReference type="Proteomes" id="UP000230002"/>
    </source>
</evidence>
<keyword evidence="4" id="KW-1185">Reference proteome</keyword>
<evidence type="ECO:0000259" key="2">
    <source>
        <dbReference type="Pfam" id="PF20152"/>
    </source>
</evidence>
<dbReference type="AlphaFoldDB" id="A0A2G8SFM4"/>